<comment type="caution">
    <text evidence="1">The sequence shown here is derived from an EMBL/GenBank/DDBJ whole genome shotgun (WGS) entry which is preliminary data.</text>
</comment>
<dbReference type="Proteomes" id="UP000319175">
    <property type="component" value="Unassembled WGS sequence"/>
</dbReference>
<evidence type="ECO:0000313" key="1">
    <source>
        <dbReference type="EMBL" id="TPD66126.1"/>
    </source>
</evidence>
<dbReference type="AlphaFoldDB" id="A0A501Q2B2"/>
<dbReference type="EMBL" id="VFJE01000056">
    <property type="protein sequence ID" value="TPD66126.1"/>
    <property type="molecule type" value="Genomic_DNA"/>
</dbReference>
<accession>A0A501Q2B2</accession>
<organism evidence="1 2">
    <name type="scientific">Flavobacterium microcysteis</name>
    <dbReference type="NCBI Taxonomy" id="2596891"/>
    <lineage>
        <taxon>Bacteria</taxon>
        <taxon>Pseudomonadati</taxon>
        <taxon>Bacteroidota</taxon>
        <taxon>Flavobacteriia</taxon>
        <taxon>Flavobacteriales</taxon>
        <taxon>Flavobacteriaceae</taxon>
        <taxon>Flavobacterium</taxon>
    </lineage>
</organism>
<gene>
    <name evidence="1" type="ORF">FJA49_16700</name>
</gene>
<evidence type="ECO:0000313" key="2">
    <source>
        <dbReference type="Proteomes" id="UP000319175"/>
    </source>
</evidence>
<keyword evidence="2" id="KW-1185">Reference proteome</keyword>
<sequence>MLIFGLISNFIQAQTVNWQSLKDNEKHIFSANIGAEYGIIYGVGYGYKFDSKLFPVIANVEFSIPSGDKLLDDFKSKIGGNVRWIKLGKFQFSTKAQGIFRRFGNENVRLSNFGLDMSGVIGYYEKRWFVGAEVGFDKAIVTHFKHTDKYREIFPDVKDGWYEPATGGNFYYAIQGGYTFKNQEIYLKLGSIVSEDFKTKPTLPYLLQIGYNYKL</sequence>
<reference evidence="1 2" key="2">
    <citation type="submission" date="2019-06" db="EMBL/GenBank/DDBJ databases">
        <authorList>
            <person name="Seo Y."/>
        </authorList>
    </citation>
    <scope>NUCLEOTIDE SEQUENCE [LARGE SCALE GENOMIC DNA]</scope>
    <source>
        <strain evidence="1 2">MaA-Y11</strain>
    </source>
</reference>
<reference evidence="1 2" key="1">
    <citation type="submission" date="2019-06" db="EMBL/GenBank/DDBJ databases">
        <title>Flavobacterium sp. MaA-Y11 from geoumgang.</title>
        <authorList>
            <person name="Jeong S."/>
        </authorList>
    </citation>
    <scope>NUCLEOTIDE SEQUENCE [LARGE SCALE GENOMIC DNA]</scope>
    <source>
        <strain evidence="1 2">MaA-Y11</strain>
    </source>
</reference>
<name>A0A501Q2B2_9FLAO</name>
<dbReference type="OrthoDB" id="944734at2"/>
<proteinExistence type="predicted"/>
<evidence type="ECO:0008006" key="3">
    <source>
        <dbReference type="Google" id="ProtNLM"/>
    </source>
</evidence>
<protein>
    <recommendedName>
        <fullName evidence="3">Outer membrane protein beta-barrel domain-containing protein</fullName>
    </recommendedName>
</protein>